<evidence type="ECO:0000313" key="2">
    <source>
        <dbReference type="Proteomes" id="UP001139068"/>
    </source>
</evidence>
<name>A0ABS9YRQ4_9MYCO</name>
<proteinExistence type="predicted"/>
<dbReference type="Proteomes" id="UP001139068">
    <property type="component" value="Unassembled WGS sequence"/>
</dbReference>
<organism evidence="1 2">
    <name type="scientific">Candidatus Mycolicibacterium alkanivorans</name>
    <dbReference type="NCBI Taxonomy" id="2954114"/>
    <lineage>
        <taxon>Bacteria</taxon>
        <taxon>Bacillati</taxon>
        <taxon>Actinomycetota</taxon>
        <taxon>Actinomycetes</taxon>
        <taxon>Mycobacteriales</taxon>
        <taxon>Mycobacteriaceae</taxon>
        <taxon>Mycolicibacterium</taxon>
    </lineage>
</organism>
<keyword evidence="2" id="KW-1185">Reference proteome</keyword>
<dbReference type="EMBL" id="JAIVFL010000001">
    <property type="protein sequence ID" value="MCI4673519.1"/>
    <property type="molecule type" value="Genomic_DNA"/>
</dbReference>
<comment type="caution">
    <text evidence="1">The sequence shown here is derived from an EMBL/GenBank/DDBJ whole genome shotgun (WGS) entry which is preliminary data.</text>
</comment>
<sequence>MSRSELSVADVKRWSSHAVREVFDAARERAAAALDVARGLDTLQVFSSWGGDAATAARTSIATTRADLDAHGTEAMAVAHAARDAADRIDGIKLSLQRCEDRATALGLVIDVYTSTVDLGVDPVGGPVDGLLNALALQEELDAILAEADAVDDELATAINMADGDAPIPAVPGPARDAETRLQNQIDAFKKVFDRPPSSAADWETAAALDAHSYNWFNQGVAANIVVGRIKPVPGQGVVRANLFIPSATVNDPAFRELTPQFDSNIGDNRRFDPSATPEQSRVALLVDYENGLVLARQNPSVDVELRQAKAGTPTVGVAQRPDGSLYIRYVAADPFSPGGEGLGKATVAVRGELAVQPGPIMVSVGGTPTAFPALEVYNDRPAAGSAALTTSTVAQMYPWIDNEWGPLAGLWRPTTVGDVGIVDQYYTFIQGRAIPPHTTTLGPVTSPPTVTELR</sequence>
<evidence type="ECO:0008006" key="3">
    <source>
        <dbReference type="Google" id="ProtNLM"/>
    </source>
</evidence>
<dbReference type="RefSeq" id="WP_243070049.1">
    <property type="nucleotide sequence ID" value="NZ_JAIVFL010000001.1"/>
</dbReference>
<evidence type="ECO:0000313" key="1">
    <source>
        <dbReference type="EMBL" id="MCI4673519.1"/>
    </source>
</evidence>
<gene>
    <name evidence="1" type="ORF">K9U37_00555</name>
</gene>
<reference evidence="1" key="1">
    <citation type="journal article" date="2022" name="ISME J.">
        <title>Identification of active gaseous-alkane degraders at natural gas seeps.</title>
        <authorList>
            <person name="Farhan Ul Haque M."/>
            <person name="Hernandez M."/>
            <person name="Crombie A.T."/>
            <person name="Murrell J.C."/>
        </authorList>
    </citation>
    <scope>NUCLEOTIDE SEQUENCE</scope>
    <source>
        <strain evidence="1">ANDR5</strain>
    </source>
</reference>
<accession>A0ABS9YRQ4</accession>
<protein>
    <recommendedName>
        <fullName evidence="3">WXG100 family type VII secretion target</fullName>
    </recommendedName>
</protein>